<dbReference type="Proteomes" id="UP001430953">
    <property type="component" value="Unassembled WGS sequence"/>
</dbReference>
<comment type="caution">
    <text evidence="1">The sequence shown here is derived from an EMBL/GenBank/DDBJ whole genome shotgun (WGS) entry which is preliminary data.</text>
</comment>
<evidence type="ECO:0000313" key="1">
    <source>
        <dbReference type="EMBL" id="KAL0130620.1"/>
    </source>
</evidence>
<organism evidence="1 2">
    <name type="scientific">Cardiocondyla obscurior</name>
    <dbReference type="NCBI Taxonomy" id="286306"/>
    <lineage>
        <taxon>Eukaryota</taxon>
        <taxon>Metazoa</taxon>
        <taxon>Ecdysozoa</taxon>
        <taxon>Arthropoda</taxon>
        <taxon>Hexapoda</taxon>
        <taxon>Insecta</taxon>
        <taxon>Pterygota</taxon>
        <taxon>Neoptera</taxon>
        <taxon>Endopterygota</taxon>
        <taxon>Hymenoptera</taxon>
        <taxon>Apocrita</taxon>
        <taxon>Aculeata</taxon>
        <taxon>Formicoidea</taxon>
        <taxon>Formicidae</taxon>
        <taxon>Myrmicinae</taxon>
        <taxon>Cardiocondyla</taxon>
    </lineage>
</organism>
<keyword evidence="2" id="KW-1185">Reference proteome</keyword>
<proteinExistence type="predicted"/>
<sequence length="91" mass="10437">MRNAPAWGYLAERRRPRRFDDTANNLCSSSQRVRCSLRRNGRIPTINEQLTCPLHRLSPNCYPNGTKKIHGKSKTICSLSSSSIFLHRKLP</sequence>
<accession>A0AAW2GTJ0</accession>
<protein>
    <submittedName>
        <fullName evidence="1">Uncharacterized protein</fullName>
    </submittedName>
</protein>
<name>A0AAW2GTJ0_9HYME</name>
<dbReference type="AlphaFoldDB" id="A0AAW2GTJ0"/>
<evidence type="ECO:0000313" key="2">
    <source>
        <dbReference type="Proteomes" id="UP001430953"/>
    </source>
</evidence>
<gene>
    <name evidence="1" type="ORF">PUN28_002331</name>
</gene>
<reference evidence="1 2" key="1">
    <citation type="submission" date="2023-03" db="EMBL/GenBank/DDBJ databases">
        <title>High recombination rates correlate with genetic variation in Cardiocondyla obscurior ants.</title>
        <authorList>
            <person name="Errbii M."/>
        </authorList>
    </citation>
    <scope>NUCLEOTIDE SEQUENCE [LARGE SCALE GENOMIC DNA]</scope>
    <source>
        <strain evidence="1">Alpha-2009</strain>
        <tissue evidence="1">Whole body</tissue>
    </source>
</reference>
<dbReference type="EMBL" id="JADYXP020000002">
    <property type="protein sequence ID" value="KAL0130620.1"/>
    <property type="molecule type" value="Genomic_DNA"/>
</dbReference>